<feature type="binding site" evidence="1">
    <location>
        <position position="28"/>
    </location>
    <ligand>
        <name>Mg(2+)</name>
        <dbReference type="ChEBI" id="CHEBI:18420"/>
        <label>1</label>
        <note>catalytic</note>
    </ligand>
</feature>
<keyword evidence="1" id="KW-0479">Metal-binding</keyword>
<dbReference type="GO" id="GO:0008934">
    <property type="term" value="F:inositol monophosphate 1-phosphatase activity"/>
    <property type="evidence" value="ECO:0007669"/>
    <property type="project" value="TreeGrafter"/>
</dbReference>
<dbReference type="InterPro" id="IPR000760">
    <property type="entry name" value="Inositol_monophosphatase-like"/>
</dbReference>
<dbReference type="PANTHER" id="PTHR20854:SF4">
    <property type="entry name" value="INOSITOL-1-MONOPHOSPHATASE-RELATED"/>
    <property type="match status" value="1"/>
</dbReference>
<protein>
    <recommendedName>
        <fullName evidence="4">Inositol monophosphatase</fullName>
    </recommendedName>
</protein>
<dbReference type="Gene3D" id="3.30.540.10">
    <property type="entry name" value="Fructose-1,6-Bisphosphatase, subunit A, domain 1"/>
    <property type="match status" value="1"/>
</dbReference>
<evidence type="ECO:0008006" key="4">
    <source>
        <dbReference type="Google" id="ProtNLM"/>
    </source>
</evidence>
<dbReference type="GO" id="GO:0007165">
    <property type="term" value="P:signal transduction"/>
    <property type="evidence" value="ECO:0007669"/>
    <property type="project" value="TreeGrafter"/>
</dbReference>
<dbReference type="Proteomes" id="UP000482960">
    <property type="component" value="Unassembled WGS sequence"/>
</dbReference>
<dbReference type="AlphaFoldDB" id="A0A6V8L2Y4"/>
<keyword evidence="3" id="KW-1185">Reference proteome</keyword>
<dbReference type="Pfam" id="PF00459">
    <property type="entry name" value="Inositol_P"/>
    <property type="match status" value="1"/>
</dbReference>
<dbReference type="EMBL" id="BLPG01000001">
    <property type="protein sequence ID" value="GFJ89910.1"/>
    <property type="molecule type" value="Genomic_DNA"/>
</dbReference>
<feature type="binding site" evidence="1">
    <location>
        <position position="31"/>
    </location>
    <ligand>
        <name>Mg(2+)</name>
        <dbReference type="ChEBI" id="CHEBI:18420"/>
        <label>1</label>
        <note>catalytic</note>
    </ligand>
</feature>
<reference evidence="2 3" key="2">
    <citation type="submission" date="2020-03" db="EMBL/GenBank/DDBJ databases">
        <authorList>
            <person name="Ichikawa N."/>
            <person name="Kimura A."/>
            <person name="Kitahashi Y."/>
            <person name="Uohara A."/>
        </authorList>
    </citation>
    <scope>NUCLEOTIDE SEQUENCE [LARGE SCALE GENOMIC DNA]</scope>
    <source>
        <strain evidence="2 3">NBRC 108638</strain>
    </source>
</reference>
<comment type="cofactor">
    <cofactor evidence="1">
        <name>Mg(2+)</name>
        <dbReference type="ChEBI" id="CHEBI:18420"/>
    </cofactor>
</comment>
<gene>
    <name evidence="2" type="ORF">Prum_035520</name>
</gene>
<reference evidence="2 3" key="1">
    <citation type="submission" date="2020-03" db="EMBL/GenBank/DDBJ databases">
        <title>Whole genome shotgun sequence of Phytohabitans rumicis NBRC 108638.</title>
        <authorList>
            <person name="Komaki H."/>
            <person name="Tamura T."/>
        </authorList>
    </citation>
    <scope>NUCLEOTIDE SEQUENCE [LARGE SCALE GENOMIC DNA]</scope>
    <source>
        <strain evidence="2 3">NBRC 108638</strain>
    </source>
</reference>
<evidence type="ECO:0000313" key="2">
    <source>
        <dbReference type="EMBL" id="GFJ89910.1"/>
    </source>
</evidence>
<organism evidence="2 3">
    <name type="scientific">Phytohabitans rumicis</name>
    <dbReference type="NCBI Taxonomy" id="1076125"/>
    <lineage>
        <taxon>Bacteria</taxon>
        <taxon>Bacillati</taxon>
        <taxon>Actinomycetota</taxon>
        <taxon>Actinomycetes</taxon>
        <taxon>Micromonosporales</taxon>
        <taxon>Micromonosporaceae</taxon>
    </lineage>
</organism>
<name>A0A6V8L2Y4_9ACTN</name>
<evidence type="ECO:0000256" key="1">
    <source>
        <dbReference type="PIRSR" id="PIRSR600760-2"/>
    </source>
</evidence>
<dbReference type="GO" id="GO:0006020">
    <property type="term" value="P:inositol metabolic process"/>
    <property type="evidence" value="ECO:0007669"/>
    <property type="project" value="TreeGrafter"/>
</dbReference>
<accession>A0A6V8L2Y4</accession>
<sequence length="208" mass="21798">MVVGEEGVAADPSILGRLHDAGPVWIVDPIDGTGNFAAGKGPFAVMAALIRDGAPVAAWILDPLTDSIAVAEAGSGAYVDGVRAAFPGNGLGTDELRGAAMTRFLPPPLRAAVRRGTPTLSEVLPGQHCAGKEYVDLVTGRQHFVLFWRTLPWDHVPGVLLAQETGGVARRLDGGAYDPTDDRRGLLVAANDAIWVQVHDALLPDGVR</sequence>
<dbReference type="GO" id="GO:0046872">
    <property type="term" value="F:metal ion binding"/>
    <property type="evidence" value="ECO:0007669"/>
    <property type="project" value="UniProtKB-KW"/>
</dbReference>
<dbReference type="Gene3D" id="3.40.190.80">
    <property type="match status" value="1"/>
</dbReference>
<dbReference type="PRINTS" id="PR00377">
    <property type="entry name" value="IMPHPHTASES"/>
</dbReference>
<comment type="caution">
    <text evidence="2">The sequence shown here is derived from an EMBL/GenBank/DDBJ whole genome shotgun (WGS) entry which is preliminary data.</text>
</comment>
<evidence type="ECO:0000313" key="3">
    <source>
        <dbReference type="Proteomes" id="UP000482960"/>
    </source>
</evidence>
<proteinExistence type="predicted"/>
<dbReference type="PANTHER" id="PTHR20854">
    <property type="entry name" value="INOSITOL MONOPHOSPHATASE"/>
    <property type="match status" value="1"/>
</dbReference>
<feature type="binding site" evidence="1">
    <location>
        <position position="154"/>
    </location>
    <ligand>
        <name>Mg(2+)</name>
        <dbReference type="ChEBI" id="CHEBI:18420"/>
        <label>1</label>
        <note>catalytic</note>
    </ligand>
</feature>
<dbReference type="SUPFAM" id="SSF56655">
    <property type="entry name" value="Carbohydrate phosphatase"/>
    <property type="match status" value="1"/>
</dbReference>
<keyword evidence="1" id="KW-0460">Magnesium</keyword>
<feature type="binding site" evidence="1">
    <location>
        <position position="30"/>
    </location>
    <ligand>
        <name>Mg(2+)</name>
        <dbReference type="ChEBI" id="CHEBI:18420"/>
        <label>1</label>
        <note>catalytic</note>
    </ligand>
</feature>